<dbReference type="SMART" id="SM00091">
    <property type="entry name" value="PAS"/>
    <property type="match status" value="3"/>
</dbReference>
<feature type="domain" description="PAS" evidence="4">
    <location>
        <begin position="653"/>
        <end position="695"/>
    </location>
</feature>
<keyword evidence="7" id="KW-1185">Reference proteome</keyword>
<dbReference type="PROSITE" id="PS50112">
    <property type="entry name" value="PAS"/>
    <property type="match status" value="2"/>
</dbReference>
<dbReference type="Pfam" id="PF02518">
    <property type="entry name" value="HATPase_c"/>
    <property type="match status" value="1"/>
</dbReference>
<dbReference type="SMART" id="SM00086">
    <property type="entry name" value="PAC"/>
    <property type="match status" value="3"/>
</dbReference>
<dbReference type="PANTHER" id="PTHR43065">
    <property type="entry name" value="SENSOR HISTIDINE KINASE"/>
    <property type="match status" value="1"/>
</dbReference>
<feature type="coiled-coil region" evidence="1">
    <location>
        <begin position="492"/>
        <end position="536"/>
    </location>
</feature>
<protein>
    <recommendedName>
        <fullName evidence="8">PAS domain S-box protein</fullName>
    </recommendedName>
</protein>
<dbReference type="SMART" id="SM00387">
    <property type="entry name" value="HATPase_c"/>
    <property type="match status" value="1"/>
</dbReference>
<keyword evidence="2" id="KW-0812">Transmembrane</keyword>
<gene>
    <name evidence="6" type="ORF">DK846_15160</name>
</gene>
<dbReference type="InterPro" id="IPR000014">
    <property type="entry name" value="PAS"/>
</dbReference>
<dbReference type="Pfam" id="PF13426">
    <property type="entry name" value="PAS_9"/>
    <property type="match status" value="1"/>
</dbReference>
<evidence type="ECO:0000259" key="3">
    <source>
        <dbReference type="PROSITE" id="PS50109"/>
    </source>
</evidence>
<dbReference type="InterPro" id="IPR003594">
    <property type="entry name" value="HATPase_dom"/>
</dbReference>
<accession>A0A2V2MQ55</accession>
<feature type="domain" description="Histidine kinase" evidence="3">
    <location>
        <begin position="954"/>
        <end position="1145"/>
    </location>
</feature>
<dbReference type="InterPro" id="IPR013655">
    <property type="entry name" value="PAS_fold_3"/>
</dbReference>
<reference evidence="6 7" key="1">
    <citation type="submission" date="2018-05" db="EMBL/GenBank/DDBJ databases">
        <title>Draft genome of Methanospirillum lacunae Ki8-1.</title>
        <authorList>
            <person name="Dueholm M.S."/>
            <person name="Nielsen P.H."/>
            <person name="Bakmann L.F."/>
            <person name="Otzen D.E."/>
        </authorList>
    </citation>
    <scope>NUCLEOTIDE SEQUENCE [LARGE SCALE GENOMIC DNA]</scope>
    <source>
        <strain evidence="6 7">Ki8-1</strain>
    </source>
</reference>
<feature type="domain" description="PAS" evidence="4">
    <location>
        <begin position="361"/>
        <end position="426"/>
    </location>
</feature>
<dbReference type="Gene3D" id="3.30.565.10">
    <property type="entry name" value="Histidine kinase-like ATPase, C-terminal domain"/>
    <property type="match status" value="1"/>
</dbReference>
<evidence type="ECO:0000313" key="7">
    <source>
        <dbReference type="Proteomes" id="UP000245657"/>
    </source>
</evidence>
<keyword evidence="1" id="KW-0175">Coiled coil</keyword>
<dbReference type="NCBIfam" id="TIGR00229">
    <property type="entry name" value="sensory_box"/>
    <property type="match status" value="2"/>
</dbReference>
<dbReference type="Proteomes" id="UP000245657">
    <property type="component" value="Unassembled WGS sequence"/>
</dbReference>
<dbReference type="InterPro" id="IPR035965">
    <property type="entry name" value="PAS-like_dom_sf"/>
</dbReference>
<keyword evidence="2" id="KW-0472">Membrane</keyword>
<evidence type="ECO:0000259" key="4">
    <source>
        <dbReference type="PROSITE" id="PS50112"/>
    </source>
</evidence>
<evidence type="ECO:0000313" key="6">
    <source>
        <dbReference type="EMBL" id="PWR70252.1"/>
    </source>
</evidence>
<dbReference type="PANTHER" id="PTHR43065:SF23">
    <property type="entry name" value="SENSOR HISTIDINE KINASE PDTAS"/>
    <property type="match status" value="1"/>
</dbReference>
<dbReference type="EMBL" id="QGMY01000015">
    <property type="protein sequence ID" value="PWR70252.1"/>
    <property type="molecule type" value="Genomic_DNA"/>
</dbReference>
<dbReference type="SUPFAM" id="SSF55874">
    <property type="entry name" value="ATPase domain of HSP90 chaperone/DNA topoisomerase II/histidine kinase"/>
    <property type="match status" value="1"/>
</dbReference>
<evidence type="ECO:0000256" key="1">
    <source>
        <dbReference type="SAM" id="Coils"/>
    </source>
</evidence>
<feature type="transmembrane region" description="Helical" evidence="2">
    <location>
        <begin position="32"/>
        <end position="50"/>
    </location>
</feature>
<dbReference type="Gene3D" id="3.30.450.20">
    <property type="entry name" value="PAS domain"/>
    <property type="match status" value="4"/>
</dbReference>
<name>A0A2V2MQ55_9EURY</name>
<dbReference type="SUPFAM" id="SSF55785">
    <property type="entry name" value="PYP-like sensor domain (PAS domain)"/>
    <property type="match status" value="4"/>
</dbReference>
<comment type="caution">
    <text evidence="6">The sequence shown here is derived from an EMBL/GenBank/DDBJ whole genome shotgun (WGS) entry which is preliminary data.</text>
</comment>
<dbReference type="Pfam" id="PF07568">
    <property type="entry name" value="HisKA_2"/>
    <property type="match status" value="1"/>
</dbReference>
<feature type="domain" description="PAC" evidence="5">
    <location>
        <begin position="728"/>
        <end position="777"/>
    </location>
</feature>
<evidence type="ECO:0008006" key="8">
    <source>
        <dbReference type="Google" id="ProtNLM"/>
    </source>
</evidence>
<dbReference type="InterPro" id="IPR000700">
    <property type="entry name" value="PAS-assoc_C"/>
</dbReference>
<dbReference type="InterPro" id="IPR001610">
    <property type="entry name" value="PAC"/>
</dbReference>
<organism evidence="6 7">
    <name type="scientific">Methanospirillum lacunae</name>
    <dbReference type="NCBI Taxonomy" id="668570"/>
    <lineage>
        <taxon>Archaea</taxon>
        <taxon>Methanobacteriati</taxon>
        <taxon>Methanobacteriota</taxon>
        <taxon>Stenosarchaea group</taxon>
        <taxon>Methanomicrobia</taxon>
        <taxon>Methanomicrobiales</taxon>
        <taxon>Methanospirillaceae</taxon>
        <taxon>Methanospirillum</taxon>
    </lineage>
</organism>
<dbReference type="AlphaFoldDB" id="A0A2V2MQ55"/>
<dbReference type="InterPro" id="IPR011495">
    <property type="entry name" value="Sig_transdc_His_kin_sub2_dim/P"/>
</dbReference>
<dbReference type="InterPro" id="IPR005467">
    <property type="entry name" value="His_kinase_dom"/>
</dbReference>
<feature type="transmembrane region" description="Helical" evidence="2">
    <location>
        <begin position="316"/>
        <end position="340"/>
    </location>
</feature>
<feature type="domain" description="PAC" evidence="5">
    <location>
        <begin position="596"/>
        <end position="652"/>
    </location>
</feature>
<keyword evidence="2" id="KW-1133">Transmembrane helix</keyword>
<dbReference type="Pfam" id="PF08447">
    <property type="entry name" value="PAS_3"/>
    <property type="match status" value="1"/>
</dbReference>
<dbReference type="PROSITE" id="PS50109">
    <property type="entry name" value="HIS_KIN"/>
    <property type="match status" value="1"/>
</dbReference>
<proteinExistence type="predicted"/>
<evidence type="ECO:0000259" key="5">
    <source>
        <dbReference type="PROSITE" id="PS50113"/>
    </source>
</evidence>
<dbReference type="InterPro" id="IPR036890">
    <property type="entry name" value="HATPase_C_sf"/>
</dbReference>
<dbReference type="CDD" id="cd00130">
    <property type="entry name" value="PAS"/>
    <property type="match status" value="2"/>
</dbReference>
<evidence type="ECO:0000256" key="2">
    <source>
        <dbReference type="SAM" id="Phobius"/>
    </source>
</evidence>
<dbReference type="PROSITE" id="PS50113">
    <property type="entry name" value="PAC"/>
    <property type="match status" value="2"/>
</dbReference>
<feature type="coiled-coil region" evidence="1">
    <location>
        <begin position="765"/>
        <end position="813"/>
    </location>
</feature>
<sequence length="1145" mass="131713">MSYACFLNKYPVRVDGMKTLDEYIPKNFRLPLFIYLIILCLIIGTGYFAVNYQQNINEKEIKSQLSAIADLKSSQISVWYHERDLDAEILAKDLVIPVYINSRNNPGSSDYIQVSLLEWMNTTLEKYDYQGIILLSPTGEVLLKEPQNALISQDSIHQYLSPALNSSDPINTDLFRDPDTHNPVMEYWCPIKEKTDGPVIGVLVYQIDPKRYLFPLIQSWPTNSETSESLLIRPEDNYVLFINDLRHVSNASLSLRIPLSKDDVPAVMAVKGQVGIVYGNDYRGVPVIADILRINGTPWYLVAKIDQNEIYAPFRFFVSLVMAILLLLLAVSGIAIWAVWVKRENDFISQNFELKQKELILADRVRLLMQQANDAIFIFDSNWKIIEANDRASEQYGYSLDEFRQMSLADLRSDKGKATLSEDLERMNNPLGSIVHTEHRRKDKSVFPTESSIRTINIDGATYHQAIIRDYTERIIFETELEKRNSDLYSLNEELGASFEELSSQEEELRHQMDTLKQSEIQMQELQNRLIEAQKVGHLGSWEYYINTGQVWLSDEGFRLFGLDVNPEGLIELEKVLSCVPDKDHVYRALMDLIEHEVPFKLEFTIQPIGSQTRILSSIAELIQGEEKNPIKVIGIFQDVTERKHIESQLRKQEEKLSAFFHSPILGTLMGDIYGNIFQANDEFLRIIGYSRYELEKGLIRWDDITPPEFLQLDQSSIIEAQEKGSCTPYEKQYFRKDGARIWVLIGYVLTGEGKDESVAFILDISRVKEKEDLIQKLNQSLEEKILERTNQLESMNIELKEEVEERILAEEEIQKALSLLTAALESTADGLLVVDKSRKIVTYNKIFLSMWNIPDSIIKTDDDITTLGSVLHLVKNPDQFLEKINQVYKDPSRETCDVLELLDGKLFERVSKPQKVGEEIVGTVWSFRDITQKTQMENEIERSLREKEILLKEIHHRVKNNMQVISSLFYIQSNITKDEKLKEILKEGQNRVKSIALVHEELYQSQDLNSINYSDYLRKISKNMFDSYQVNSSRIKLELSHEDVLITISKAVPCGLIINELLSNSLKHAFPDQRKGTITISFSSTDNEYLLVYSDNGTGISEEDFLSHPTTLGVELIKGLTKQLQGTIELDQREGTTYRIRFPV</sequence>